<sequence>MKNPALTLAVIAAAASITLTGAAFWLSYEHLHDVARNHGLADAARAWAWPATVDLFVIVGEVLMLRAALAGRTDRWAVFLTVAGSGGSIALNVAGVGGGADVMNYVVAAVPPVAALLAFGAIMRQIHGMLATRVAPAPARPVAPRPVAATPAATARPPVARPLATASTASSAAPTPAATPEPSRDRPRYDTGTPQYIVHTLWLRLGHRPTEGAIVTALGDAGLPNSRAQAGKIRRQVEAENPALPGPRAA</sequence>
<dbReference type="Pfam" id="PF10935">
    <property type="entry name" value="DUF2637"/>
    <property type="match status" value="1"/>
</dbReference>
<proteinExistence type="predicted"/>
<organism evidence="3 4">
    <name type="scientific">Streptomyces fumanus</name>
    <dbReference type="NCBI Taxonomy" id="67302"/>
    <lineage>
        <taxon>Bacteria</taxon>
        <taxon>Bacillati</taxon>
        <taxon>Actinomycetota</taxon>
        <taxon>Actinomycetes</taxon>
        <taxon>Kitasatosporales</taxon>
        <taxon>Streptomycetaceae</taxon>
        <taxon>Streptomyces</taxon>
    </lineage>
</organism>
<dbReference type="RefSeq" id="WP_190202403.1">
    <property type="nucleotide sequence ID" value="NZ_BNBI01000001.1"/>
</dbReference>
<evidence type="ECO:0000313" key="3">
    <source>
        <dbReference type="EMBL" id="GHE84953.1"/>
    </source>
</evidence>
<keyword evidence="2" id="KW-0472">Membrane</keyword>
<feature type="transmembrane region" description="Helical" evidence="2">
    <location>
        <begin position="76"/>
        <end position="96"/>
    </location>
</feature>
<dbReference type="InterPro" id="IPR021235">
    <property type="entry name" value="DUF2637"/>
</dbReference>
<reference evidence="3" key="2">
    <citation type="submission" date="2020-09" db="EMBL/GenBank/DDBJ databases">
        <authorList>
            <person name="Sun Q."/>
            <person name="Ohkuma M."/>
        </authorList>
    </citation>
    <scope>NUCLEOTIDE SEQUENCE</scope>
    <source>
        <strain evidence="3">JCM 4477</strain>
    </source>
</reference>
<feature type="compositionally biased region" description="Low complexity" evidence="1">
    <location>
        <begin position="145"/>
        <end position="181"/>
    </location>
</feature>
<feature type="region of interest" description="Disordered" evidence="1">
    <location>
        <begin position="141"/>
        <end position="192"/>
    </location>
</feature>
<evidence type="ECO:0000256" key="2">
    <source>
        <dbReference type="SAM" id="Phobius"/>
    </source>
</evidence>
<dbReference type="Proteomes" id="UP000630718">
    <property type="component" value="Unassembled WGS sequence"/>
</dbReference>
<protein>
    <recommendedName>
        <fullName evidence="5">DUF2637 domain-containing protein</fullName>
    </recommendedName>
</protein>
<feature type="transmembrane region" description="Helical" evidence="2">
    <location>
        <begin position="46"/>
        <end position="64"/>
    </location>
</feature>
<evidence type="ECO:0000256" key="1">
    <source>
        <dbReference type="SAM" id="MobiDB-lite"/>
    </source>
</evidence>
<dbReference type="EMBL" id="BNBI01000001">
    <property type="protein sequence ID" value="GHE84953.1"/>
    <property type="molecule type" value="Genomic_DNA"/>
</dbReference>
<accession>A0A919A2W7</accession>
<name>A0A919A2W7_9ACTN</name>
<comment type="caution">
    <text evidence="3">The sequence shown here is derived from an EMBL/GenBank/DDBJ whole genome shotgun (WGS) entry which is preliminary data.</text>
</comment>
<feature type="region of interest" description="Disordered" evidence="1">
    <location>
        <begin position="227"/>
        <end position="250"/>
    </location>
</feature>
<reference evidence="3" key="1">
    <citation type="journal article" date="2014" name="Int. J. Syst. Evol. Microbiol.">
        <title>Complete genome sequence of Corynebacterium casei LMG S-19264T (=DSM 44701T), isolated from a smear-ripened cheese.</title>
        <authorList>
            <consortium name="US DOE Joint Genome Institute (JGI-PGF)"/>
            <person name="Walter F."/>
            <person name="Albersmeier A."/>
            <person name="Kalinowski J."/>
            <person name="Ruckert C."/>
        </authorList>
    </citation>
    <scope>NUCLEOTIDE SEQUENCE</scope>
    <source>
        <strain evidence="3">JCM 4477</strain>
    </source>
</reference>
<keyword evidence="4" id="KW-1185">Reference proteome</keyword>
<keyword evidence="2" id="KW-0812">Transmembrane</keyword>
<keyword evidence="2" id="KW-1133">Transmembrane helix</keyword>
<gene>
    <name evidence="3" type="ORF">GCM10018772_05120</name>
</gene>
<evidence type="ECO:0000313" key="4">
    <source>
        <dbReference type="Proteomes" id="UP000630718"/>
    </source>
</evidence>
<evidence type="ECO:0008006" key="5">
    <source>
        <dbReference type="Google" id="ProtNLM"/>
    </source>
</evidence>
<dbReference type="AlphaFoldDB" id="A0A919A2W7"/>
<feature type="transmembrane region" description="Helical" evidence="2">
    <location>
        <begin position="102"/>
        <end position="123"/>
    </location>
</feature>